<protein>
    <submittedName>
        <fullName evidence="4">Uncharacterized protein</fullName>
    </submittedName>
</protein>
<dbReference type="PROSITE" id="PS50082">
    <property type="entry name" value="WD_REPEATS_2"/>
    <property type="match status" value="3"/>
</dbReference>
<dbReference type="InterPro" id="IPR020472">
    <property type="entry name" value="WD40_PAC1"/>
</dbReference>
<accession>A0A0P4W0F6</accession>
<dbReference type="PRINTS" id="PR00320">
    <property type="entry name" value="GPROTEINBRPT"/>
</dbReference>
<feature type="repeat" description="WD" evidence="3">
    <location>
        <begin position="87"/>
        <end position="128"/>
    </location>
</feature>
<dbReference type="SUPFAM" id="SSF50978">
    <property type="entry name" value="WD40 repeat-like"/>
    <property type="match status" value="1"/>
</dbReference>
<dbReference type="InterPro" id="IPR036322">
    <property type="entry name" value="WD40_repeat_dom_sf"/>
</dbReference>
<dbReference type="InterPro" id="IPR015943">
    <property type="entry name" value="WD40/YVTN_repeat-like_dom_sf"/>
</dbReference>
<dbReference type="PANTHER" id="PTHR19848:SF8">
    <property type="entry name" value="F-BOX AND WD REPEAT DOMAIN CONTAINING 7"/>
    <property type="match status" value="1"/>
</dbReference>
<dbReference type="AlphaFoldDB" id="A0A0P4W0F6"/>
<name>A0A0P4W0F6_SCYOL</name>
<dbReference type="InterPro" id="IPR001680">
    <property type="entry name" value="WD40_rpt"/>
</dbReference>
<evidence type="ECO:0000256" key="3">
    <source>
        <dbReference type="PROSITE-ProRule" id="PRU00221"/>
    </source>
</evidence>
<evidence type="ECO:0000313" key="4">
    <source>
        <dbReference type="EMBL" id="JAI59777.1"/>
    </source>
</evidence>
<dbReference type="SMART" id="SM00320">
    <property type="entry name" value="WD40"/>
    <property type="match status" value="4"/>
</dbReference>
<keyword evidence="2" id="KW-0677">Repeat</keyword>
<dbReference type="PROSITE" id="PS50294">
    <property type="entry name" value="WD_REPEATS_REGION"/>
    <property type="match status" value="2"/>
</dbReference>
<proteinExistence type="predicted"/>
<evidence type="ECO:0000256" key="1">
    <source>
        <dbReference type="ARBA" id="ARBA00022574"/>
    </source>
</evidence>
<dbReference type="Pfam" id="PF00400">
    <property type="entry name" value="WD40"/>
    <property type="match status" value="4"/>
</dbReference>
<feature type="repeat" description="WD" evidence="3">
    <location>
        <begin position="129"/>
        <end position="166"/>
    </location>
</feature>
<dbReference type="EMBL" id="GDRN01094017">
    <property type="protein sequence ID" value="JAI59777.1"/>
    <property type="molecule type" value="Transcribed_RNA"/>
</dbReference>
<dbReference type="PANTHER" id="PTHR19848">
    <property type="entry name" value="WD40 REPEAT PROTEIN"/>
    <property type="match status" value="1"/>
</dbReference>
<organism evidence="4">
    <name type="scientific">Scylla olivacea</name>
    <name type="common">Orange mud crab</name>
    <name type="synonym">Cancer olivacea</name>
    <dbReference type="NCBI Taxonomy" id="85551"/>
    <lineage>
        <taxon>Eukaryota</taxon>
        <taxon>Metazoa</taxon>
        <taxon>Ecdysozoa</taxon>
        <taxon>Arthropoda</taxon>
        <taxon>Crustacea</taxon>
        <taxon>Multicrustacea</taxon>
        <taxon>Malacostraca</taxon>
        <taxon>Eumalacostraca</taxon>
        <taxon>Eucarida</taxon>
        <taxon>Decapoda</taxon>
        <taxon>Pleocyemata</taxon>
        <taxon>Brachyura</taxon>
        <taxon>Eubrachyura</taxon>
        <taxon>Portunoidea</taxon>
        <taxon>Portunidae</taxon>
        <taxon>Portuninae</taxon>
        <taxon>Scylla</taxon>
    </lineage>
</organism>
<evidence type="ECO:0000256" key="2">
    <source>
        <dbReference type="ARBA" id="ARBA00022737"/>
    </source>
</evidence>
<keyword evidence="1 3" id="KW-0853">WD repeat</keyword>
<feature type="repeat" description="WD" evidence="3">
    <location>
        <begin position="5"/>
        <end position="46"/>
    </location>
</feature>
<reference evidence="4" key="1">
    <citation type="submission" date="2015-09" db="EMBL/GenBank/DDBJ databases">
        <title>Scylla olivacea transcriptome.</title>
        <authorList>
            <person name="Ikhwanuddin M."/>
        </authorList>
    </citation>
    <scope>NUCLEOTIDE SEQUENCE</scope>
</reference>
<sequence>MEASQKEHRGEVTHLALAPMETRVLSCSGDGSCILWSLPELERIYRLTAHTVFLGGQVLASGEVVTVGSDGSVMVWDRQDGVLLADLPASSKPITTVTASRDDAALVTAGEDATIRVWNWSKGRVTHEGHGHSGSIAKVDLSSDGKVLASVGEDGGIFFWKMPERR</sequence>
<dbReference type="Gene3D" id="2.130.10.10">
    <property type="entry name" value="YVTN repeat-like/Quinoprotein amine dehydrogenase"/>
    <property type="match status" value="2"/>
</dbReference>